<comment type="caution">
    <text evidence="1">The sequence shown here is derived from an EMBL/GenBank/DDBJ whole genome shotgun (WGS) entry which is preliminary data.</text>
</comment>
<proteinExistence type="predicted"/>
<accession>A0A2A5WME4</accession>
<evidence type="ECO:0000313" key="1">
    <source>
        <dbReference type="EMBL" id="PDH37384.1"/>
    </source>
</evidence>
<reference evidence="1 2" key="1">
    <citation type="submission" date="2017-08" db="EMBL/GenBank/DDBJ databases">
        <title>Fine stratification of microbial communities through a metagenomic profile of the photic zone.</title>
        <authorList>
            <person name="Haro-Moreno J.M."/>
            <person name="Lopez-Perez M."/>
            <person name="De La Torre J."/>
            <person name="Picazo A."/>
            <person name="Camacho A."/>
            <person name="Rodriguez-Valera F."/>
        </authorList>
    </citation>
    <scope>NUCLEOTIDE SEQUENCE [LARGE SCALE GENOMIC DNA]</scope>
    <source>
        <strain evidence="1">MED-G24</strain>
    </source>
</reference>
<protein>
    <recommendedName>
        <fullName evidence="3">Phytanoyl-CoA dioxygenase</fullName>
    </recommendedName>
</protein>
<name>A0A2A5WME4_9GAMM</name>
<dbReference type="Proteomes" id="UP000219327">
    <property type="component" value="Unassembled WGS sequence"/>
</dbReference>
<dbReference type="Gene3D" id="2.60.120.620">
    <property type="entry name" value="q2cbj1_9rhob like domain"/>
    <property type="match status" value="1"/>
</dbReference>
<evidence type="ECO:0000313" key="2">
    <source>
        <dbReference type="Proteomes" id="UP000219327"/>
    </source>
</evidence>
<gene>
    <name evidence="1" type="ORF">CNE99_08220</name>
</gene>
<organism evidence="1 2">
    <name type="scientific">OM182 bacterium MED-G24</name>
    <dbReference type="NCBI Taxonomy" id="1986255"/>
    <lineage>
        <taxon>Bacteria</taxon>
        <taxon>Pseudomonadati</taxon>
        <taxon>Pseudomonadota</taxon>
        <taxon>Gammaproteobacteria</taxon>
        <taxon>OMG group</taxon>
        <taxon>OM182 clade</taxon>
    </lineage>
</organism>
<dbReference type="SUPFAM" id="SSF51197">
    <property type="entry name" value="Clavaminate synthase-like"/>
    <property type="match status" value="1"/>
</dbReference>
<dbReference type="AlphaFoldDB" id="A0A2A5WME4"/>
<evidence type="ECO:0008006" key="3">
    <source>
        <dbReference type="Google" id="ProtNLM"/>
    </source>
</evidence>
<sequence length="377" mass="42534">MHVTDEQRREFFHRGYIILKGVIPDEIVEKAQQRIKNAEKGENLMGADEITGLVNHSYVTPILNEMMGEFDPPSLCQVGIIKKSEANGHYHGYGYKDHEVPYYGYGLHAEGLFSLGAPQEEMQGTEDEVYRQMIARGPKGDIGRSADVIGSNMVPLFQDPELTLSVGSCTAFAIVPLNDQRVEGCGQTAVVPGGHNVLEQYYRWQDEQGGIVGPEGPGWPRFNINSPNRAGFNLLPDGVQQKMIEMDPESPEKTPDGRPWARPKQILMEPGDACITIYQMPHTGTRNENGTESRKNMIYRIRNKKRQPNVVVTGVTDHPDRGQQGEWLEYEEGNDPYDRSRHALTHMWEEWEGMQDIVAAESDKVPQFDFTGVKLEY</sequence>
<dbReference type="EMBL" id="NTKD01000049">
    <property type="protein sequence ID" value="PDH37384.1"/>
    <property type="molecule type" value="Genomic_DNA"/>
</dbReference>